<protein>
    <recommendedName>
        <fullName evidence="3">Accessory Sec system S-layer assembly protein</fullName>
    </recommendedName>
</protein>
<evidence type="ECO:0000313" key="1">
    <source>
        <dbReference type="EMBL" id="KQL52964.1"/>
    </source>
</evidence>
<dbReference type="NCBIfam" id="TIGR04399">
    <property type="entry name" value="acc_Sec_SLAP"/>
    <property type="match status" value="1"/>
</dbReference>
<evidence type="ECO:0000313" key="2">
    <source>
        <dbReference type="Proteomes" id="UP000051888"/>
    </source>
</evidence>
<gene>
    <name evidence="1" type="ORF">AN964_05200</name>
</gene>
<name>A0A0Q3WWA1_9BACI</name>
<comment type="caution">
    <text evidence="1">The sequence shown here is derived from an EMBL/GenBank/DDBJ whole genome shotgun (WGS) entry which is preliminary data.</text>
</comment>
<dbReference type="STRING" id="157838.AN964_05200"/>
<dbReference type="InterPro" id="IPR030911">
    <property type="entry name" value="Sec_acc_SLAP"/>
</dbReference>
<dbReference type="NCBIfam" id="TIGR04398">
    <property type="entry name" value="SLAP_DUP"/>
    <property type="match status" value="2"/>
</dbReference>
<dbReference type="InterPro" id="IPR030910">
    <property type="entry name" value="SLAP_dom"/>
</dbReference>
<sequence length="294" mass="33225">MLFKDKNRKKGKDSVVMSNDLLNENVQQDVTGDEDIKTELSILPDWLDAPEKEYVFRFLNNECPPLKPNQISLSGIELEQDSDGDIIVTAFIRSSLNKPIRLETATLVLIGENGERLARKVFDFTDLGEIPPRSSRPWYFIFSSDEIYSESIPKEGWKLAFELQKDHSLDLDSSWEQSLSTEDKEKLQQLIGSLQPPNTGEVNFMGYQAKQAENGDLHITILIRNGSDNNISIESLPLTVEDAEGDVVAKGGFQMNGFEVKANTTKPWTFIFPSSLVTKENPNFSNWRAYPSNN</sequence>
<dbReference type="AlphaFoldDB" id="A0A0Q3WWA1"/>
<dbReference type="RefSeq" id="WP_055738679.1">
    <property type="nucleotide sequence ID" value="NZ_JAAIWL010000006.1"/>
</dbReference>
<dbReference type="EMBL" id="LJJC01000004">
    <property type="protein sequence ID" value="KQL52964.1"/>
    <property type="molecule type" value="Genomic_DNA"/>
</dbReference>
<accession>A0A0Q3WWA1</accession>
<proteinExistence type="predicted"/>
<dbReference type="OrthoDB" id="1907642at2"/>
<keyword evidence="2" id="KW-1185">Reference proteome</keyword>
<dbReference type="Proteomes" id="UP000051888">
    <property type="component" value="Unassembled WGS sequence"/>
</dbReference>
<organism evidence="1 2">
    <name type="scientific">Heyndrickxia shackletonii</name>
    <dbReference type="NCBI Taxonomy" id="157838"/>
    <lineage>
        <taxon>Bacteria</taxon>
        <taxon>Bacillati</taxon>
        <taxon>Bacillota</taxon>
        <taxon>Bacilli</taxon>
        <taxon>Bacillales</taxon>
        <taxon>Bacillaceae</taxon>
        <taxon>Heyndrickxia</taxon>
    </lineage>
</organism>
<evidence type="ECO:0008006" key="3">
    <source>
        <dbReference type="Google" id="ProtNLM"/>
    </source>
</evidence>
<reference evidence="1 2" key="1">
    <citation type="submission" date="2015-09" db="EMBL/GenBank/DDBJ databases">
        <title>Genome sequencing project for genomic taxonomy and phylogenomics of Bacillus-like bacteria.</title>
        <authorList>
            <person name="Liu B."/>
            <person name="Wang J."/>
            <person name="Zhu Y."/>
            <person name="Liu G."/>
            <person name="Chen Q."/>
            <person name="Chen Z."/>
            <person name="Lan J."/>
            <person name="Che J."/>
            <person name="Ge C."/>
            <person name="Shi H."/>
            <person name="Pan Z."/>
            <person name="Liu X."/>
        </authorList>
    </citation>
    <scope>NUCLEOTIDE SEQUENCE [LARGE SCALE GENOMIC DNA]</scope>
    <source>
        <strain evidence="1 2">LMG 18435</strain>
    </source>
</reference>
<dbReference type="PATRIC" id="fig|157838.3.peg.1158"/>